<dbReference type="InterPro" id="IPR017850">
    <property type="entry name" value="Alkaline_phosphatase_core_sf"/>
</dbReference>
<reference evidence="5" key="1">
    <citation type="submission" date="2021-08" db="EMBL/GenBank/DDBJ databases">
        <title>Genome of a novel bacterium of the phylum Verrucomicrobia, Oleiharenicola sp. KSB-15.</title>
        <authorList>
            <person name="Chung J.-H."/>
            <person name="Ahn J.-H."/>
            <person name="Yoon Y."/>
            <person name="Kim D.-Y."/>
            <person name="An S.-H."/>
            <person name="Park I."/>
            <person name="Yeon J."/>
        </authorList>
    </citation>
    <scope>NUCLEOTIDE SEQUENCE</scope>
    <source>
        <strain evidence="5">KSB-15</strain>
    </source>
</reference>
<dbReference type="PROSITE" id="PS51318">
    <property type="entry name" value="TAT"/>
    <property type="match status" value="1"/>
</dbReference>
<dbReference type="SUPFAM" id="SSF53649">
    <property type="entry name" value="Alkaline phosphatase-like"/>
    <property type="match status" value="1"/>
</dbReference>
<organism evidence="5 6">
    <name type="scientific">Horticoccus luteus</name>
    <dbReference type="NCBI Taxonomy" id="2862869"/>
    <lineage>
        <taxon>Bacteria</taxon>
        <taxon>Pseudomonadati</taxon>
        <taxon>Verrucomicrobiota</taxon>
        <taxon>Opitutia</taxon>
        <taxon>Opitutales</taxon>
        <taxon>Opitutaceae</taxon>
        <taxon>Horticoccus</taxon>
    </lineage>
</organism>
<proteinExistence type="inferred from homology"/>
<keyword evidence="3 5" id="KW-0378">Hydrolase</keyword>
<keyword evidence="2" id="KW-0479">Metal-binding</keyword>
<evidence type="ECO:0000259" key="4">
    <source>
        <dbReference type="Pfam" id="PF00884"/>
    </source>
</evidence>
<accession>A0A8F9TWK7</accession>
<evidence type="ECO:0000313" key="5">
    <source>
        <dbReference type="EMBL" id="QYM78887.1"/>
    </source>
</evidence>
<dbReference type="GO" id="GO:0046872">
    <property type="term" value="F:metal ion binding"/>
    <property type="evidence" value="ECO:0007669"/>
    <property type="project" value="UniProtKB-KW"/>
</dbReference>
<dbReference type="InterPro" id="IPR006311">
    <property type="entry name" value="TAT_signal"/>
</dbReference>
<name>A0A8F9TWK7_9BACT</name>
<dbReference type="KEGG" id="ole:K0B96_16520"/>
<dbReference type="Gene3D" id="3.40.720.10">
    <property type="entry name" value="Alkaline Phosphatase, subunit A"/>
    <property type="match status" value="1"/>
</dbReference>
<feature type="domain" description="Sulfatase N-terminal" evidence="4">
    <location>
        <begin position="44"/>
        <end position="400"/>
    </location>
</feature>
<protein>
    <submittedName>
        <fullName evidence="5">Sulfatase-like hydrolase/transferase</fullName>
    </submittedName>
</protein>
<evidence type="ECO:0000256" key="3">
    <source>
        <dbReference type="ARBA" id="ARBA00022801"/>
    </source>
</evidence>
<dbReference type="EMBL" id="CP080507">
    <property type="protein sequence ID" value="QYM78887.1"/>
    <property type="molecule type" value="Genomic_DNA"/>
</dbReference>
<dbReference type="PANTHER" id="PTHR45953:SF1">
    <property type="entry name" value="IDURONATE 2-SULFATASE"/>
    <property type="match status" value="1"/>
</dbReference>
<sequence>MPTTMGRRRFLQNLGTGAAAALLTRPVSATAREAAPHPDAPRIKNVLVLFSDQHRADCLGCYGNPIVQTPHLDRLARDGIRFTQAFTPTATCTPARTSLLTGVWAHQHRLQHVTAYAPFAGGQTAFDPARWPMYANTLREKNFHRAQIGKWHIGSTTTPADCGFEGIHYPGYGYPSHHPHYLAYLRRLGVDGYQLSEIKQKRFEYSGLQAGPDEAGEAAYLAAQTVEKIGAYAQSDRPFFISCNFWGPHAPHMLTEKYFRMYNPAQIPPWKNFRCALDDKPEMYRRYGQYWGTEDFTAATLSGLLATYYGYITAVDDAVGRILAALEQSGKLDETLIVYTTDHGSTEGSYGMWDKGFGMFDCTQRIPFILSHASLRGRRLVSDEFVSLLDLAPTFIDCAGGTVPSTMVGKSLLPLVRNPAAPRERDHIICESFGHQQTFWQRMVRTDTAKYIYNPTSIDEFYNLADDPDETVNLIGRVDRATLTPFKDRLEAWMRQTEDPLLEWSGSTLRG</sequence>
<dbReference type="GO" id="GO:0008484">
    <property type="term" value="F:sulfuric ester hydrolase activity"/>
    <property type="evidence" value="ECO:0007669"/>
    <property type="project" value="TreeGrafter"/>
</dbReference>
<evidence type="ECO:0000256" key="1">
    <source>
        <dbReference type="ARBA" id="ARBA00008779"/>
    </source>
</evidence>
<dbReference type="AlphaFoldDB" id="A0A8F9TWK7"/>
<gene>
    <name evidence="5" type="ORF">K0B96_16520</name>
</gene>
<evidence type="ECO:0000313" key="6">
    <source>
        <dbReference type="Proteomes" id="UP000825051"/>
    </source>
</evidence>
<dbReference type="PANTHER" id="PTHR45953">
    <property type="entry name" value="IDURONATE 2-SULFATASE"/>
    <property type="match status" value="1"/>
</dbReference>
<dbReference type="RefSeq" id="WP_220162031.1">
    <property type="nucleotide sequence ID" value="NZ_CP080507.1"/>
</dbReference>
<dbReference type="Pfam" id="PF00884">
    <property type="entry name" value="Sulfatase"/>
    <property type="match status" value="1"/>
</dbReference>
<comment type="similarity">
    <text evidence="1">Belongs to the sulfatase family.</text>
</comment>
<dbReference type="GO" id="GO:0005737">
    <property type="term" value="C:cytoplasm"/>
    <property type="evidence" value="ECO:0007669"/>
    <property type="project" value="TreeGrafter"/>
</dbReference>
<dbReference type="InterPro" id="IPR000917">
    <property type="entry name" value="Sulfatase_N"/>
</dbReference>
<dbReference type="InterPro" id="IPR024607">
    <property type="entry name" value="Sulfatase_CS"/>
</dbReference>
<dbReference type="PROSITE" id="PS00523">
    <property type="entry name" value="SULFATASE_1"/>
    <property type="match status" value="1"/>
</dbReference>
<evidence type="ECO:0000256" key="2">
    <source>
        <dbReference type="ARBA" id="ARBA00022723"/>
    </source>
</evidence>
<dbReference type="Proteomes" id="UP000825051">
    <property type="component" value="Chromosome"/>
</dbReference>
<keyword evidence="6" id="KW-1185">Reference proteome</keyword>